<dbReference type="InterPro" id="IPR052678">
    <property type="entry name" value="OST-beta_subunit"/>
</dbReference>
<keyword evidence="2" id="KW-0732">Signal</keyword>
<evidence type="ECO:0000259" key="3">
    <source>
        <dbReference type="Pfam" id="PF24562"/>
    </source>
</evidence>
<keyword evidence="1" id="KW-0472">Membrane</keyword>
<dbReference type="Pfam" id="PF24562">
    <property type="entry name" value="CysR_MRC2_N"/>
    <property type="match status" value="1"/>
</dbReference>
<dbReference type="InterPro" id="IPR000772">
    <property type="entry name" value="Ricin_B_lectin"/>
</dbReference>
<evidence type="ECO:0000313" key="5">
    <source>
        <dbReference type="Proteomes" id="UP001046870"/>
    </source>
</evidence>
<organism evidence="4 5">
    <name type="scientific">Megalops atlanticus</name>
    <name type="common">Tarpon</name>
    <name type="synonym">Clupea gigantea</name>
    <dbReference type="NCBI Taxonomy" id="7932"/>
    <lineage>
        <taxon>Eukaryota</taxon>
        <taxon>Metazoa</taxon>
        <taxon>Chordata</taxon>
        <taxon>Craniata</taxon>
        <taxon>Vertebrata</taxon>
        <taxon>Euteleostomi</taxon>
        <taxon>Actinopterygii</taxon>
        <taxon>Neopterygii</taxon>
        <taxon>Teleostei</taxon>
        <taxon>Elopiformes</taxon>
        <taxon>Megalopidae</taxon>
        <taxon>Megalops</taxon>
    </lineage>
</organism>
<dbReference type="Proteomes" id="UP001046870">
    <property type="component" value="Chromosome 11"/>
</dbReference>
<gene>
    <name evidence="4" type="ORF">MATL_G00139590</name>
</gene>
<evidence type="ECO:0000256" key="2">
    <source>
        <dbReference type="SAM" id="SignalP"/>
    </source>
</evidence>
<comment type="caution">
    <text evidence="4">The sequence shown here is derived from an EMBL/GenBank/DDBJ whole genome shotgun (WGS) entry which is preliminary data.</text>
</comment>
<feature type="domain" description="Ricin B lectin" evidence="3">
    <location>
        <begin position="17"/>
        <end position="134"/>
    </location>
</feature>
<keyword evidence="1" id="KW-0812">Transmembrane</keyword>
<feature type="signal peptide" evidence="2">
    <location>
        <begin position="1"/>
        <end position="17"/>
    </location>
</feature>
<accession>A0A9D3PYE5</accession>
<dbReference type="AlphaFoldDB" id="A0A9D3PYE5"/>
<dbReference type="GO" id="GO:0046982">
    <property type="term" value="F:protein heterodimerization activity"/>
    <property type="evidence" value="ECO:0007669"/>
    <property type="project" value="InterPro"/>
</dbReference>
<dbReference type="GO" id="GO:0015721">
    <property type="term" value="P:bile acid and bile salt transport"/>
    <property type="evidence" value="ECO:0007669"/>
    <property type="project" value="InterPro"/>
</dbReference>
<dbReference type="InterPro" id="IPR035992">
    <property type="entry name" value="Ricin_B-like_lectins"/>
</dbReference>
<dbReference type="EMBL" id="JAFDVH010000011">
    <property type="protein sequence ID" value="KAG7468140.1"/>
    <property type="molecule type" value="Genomic_DNA"/>
</dbReference>
<evidence type="ECO:0000256" key="1">
    <source>
        <dbReference type="SAM" id="Phobius"/>
    </source>
</evidence>
<feature type="transmembrane region" description="Helical" evidence="1">
    <location>
        <begin position="188"/>
        <end position="207"/>
    </location>
</feature>
<evidence type="ECO:0000313" key="4">
    <source>
        <dbReference type="EMBL" id="KAG7468140.1"/>
    </source>
</evidence>
<keyword evidence="1" id="KW-1133">Transmembrane helix</keyword>
<keyword evidence="5" id="KW-1185">Reference proteome</keyword>
<name>A0A9D3PYE5_MEGAT</name>
<dbReference type="PANTHER" id="PTHR36129:SF3">
    <property type="match status" value="1"/>
</dbReference>
<dbReference type="CDD" id="cd23385">
    <property type="entry name" value="beta-trefoil_Ricin_MRC-like"/>
    <property type="match status" value="1"/>
</dbReference>
<dbReference type="Gene3D" id="2.80.10.50">
    <property type="match status" value="1"/>
</dbReference>
<dbReference type="OrthoDB" id="8959236at2759"/>
<dbReference type="PANTHER" id="PTHR36129">
    <property type="entry name" value="ORGANIC SOLUTE TRANSPORTER SUBUNIT BETA-RELATED"/>
    <property type="match status" value="1"/>
</dbReference>
<reference evidence="4" key="1">
    <citation type="submission" date="2021-01" db="EMBL/GenBank/DDBJ databases">
        <authorList>
            <person name="Zahm M."/>
            <person name="Roques C."/>
            <person name="Cabau C."/>
            <person name="Klopp C."/>
            <person name="Donnadieu C."/>
            <person name="Jouanno E."/>
            <person name="Lampietro C."/>
            <person name="Louis A."/>
            <person name="Herpin A."/>
            <person name="Echchiki A."/>
            <person name="Berthelot C."/>
            <person name="Parey E."/>
            <person name="Roest-Crollius H."/>
            <person name="Braasch I."/>
            <person name="Postlethwait J."/>
            <person name="Bobe J."/>
            <person name="Montfort J."/>
            <person name="Bouchez O."/>
            <person name="Begum T."/>
            <person name="Mejri S."/>
            <person name="Adams A."/>
            <person name="Chen W.-J."/>
            <person name="Guiguen Y."/>
        </authorList>
    </citation>
    <scope>NUCLEOTIDE SEQUENCE</scope>
    <source>
        <strain evidence="4">YG-15Mar2019-1</strain>
        <tissue evidence="4">Brain</tissue>
    </source>
</reference>
<dbReference type="GO" id="GO:0022857">
    <property type="term" value="F:transmembrane transporter activity"/>
    <property type="evidence" value="ECO:0007669"/>
    <property type="project" value="InterPro"/>
</dbReference>
<dbReference type="InterPro" id="IPR029387">
    <property type="entry name" value="OSTbeta"/>
</dbReference>
<sequence>MHLIWIALCLLVQGGRSFMIHNTIHSLCLEDSRKNDSVLLKRCNLNSDLQQWFWEDQRFLVNKGTSRCLSSQQIDLISTISCDASKALWWHCHGYRLVSHNNSLELTTDGRHLFLSQKSKLSKWRSLGESSICQEMSRSKRASDESDVLQTEDNETEYDYTEEAGMTEEQRQYLRWYYRTEDPSPWKYAMLGLSVGALLLGCLLFGMGSMANRNRKKIGEYKAAAAAQAARAEELQSMTACKQPCDSPAKSSQPCEKPPLDDCKAGELKSGDIVLTWKDGNVSMLYPEAREDDV</sequence>
<dbReference type="PROSITE" id="PS50231">
    <property type="entry name" value="RICIN_B_LECTIN"/>
    <property type="match status" value="1"/>
</dbReference>
<feature type="chain" id="PRO_5038844304" description="Ricin B lectin domain-containing protein" evidence="2">
    <location>
        <begin position="18"/>
        <end position="294"/>
    </location>
</feature>
<dbReference type="Pfam" id="PF15048">
    <property type="entry name" value="OSTbeta"/>
    <property type="match status" value="1"/>
</dbReference>
<dbReference type="SUPFAM" id="SSF50370">
    <property type="entry name" value="Ricin B-like lectins"/>
    <property type="match status" value="1"/>
</dbReference>
<protein>
    <recommendedName>
        <fullName evidence="3">Ricin B lectin domain-containing protein</fullName>
    </recommendedName>
</protein>
<proteinExistence type="predicted"/>
<dbReference type="GO" id="GO:0005886">
    <property type="term" value="C:plasma membrane"/>
    <property type="evidence" value="ECO:0007669"/>
    <property type="project" value="InterPro"/>
</dbReference>